<dbReference type="RefSeq" id="WP_306760770.1">
    <property type="nucleotide sequence ID" value="NZ_CP118224.1"/>
</dbReference>
<dbReference type="Gene3D" id="3.30.1360.170">
    <property type="match status" value="1"/>
</dbReference>
<protein>
    <submittedName>
        <fullName evidence="1">FAD-dependent thymidylate synthase</fullName>
        <ecNumber evidence="1">2.1.1.148</ecNumber>
    </submittedName>
</protein>
<dbReference type="InterPro" id="IPR036098">
    <property type="entry name" value="Thymidylate_synthase_ThyX_sf"/>
</dbReference>
<name>A0AA50KM98_9GAMM</name>
<dbReference type="AlphaFoldDB" id="A0AA50KM98"/>
<evidence type="ECO:0000313" key="2">
    <source>
        <dbReference type="Proteomes" id="UP001223802"/>
    </source>
</evidence>
<dbReference type="GO" id="GO:0032259">
    <property type="term" value="P:methylation"/>
    <property type="evidence" value="ECO:0007669"/>
    <property type="project" value="UniProtKB-KW"/>
</dbReference>
<sequence length="278" mass="31721">MITADLITHSICSQTGTQLRSFLLEYPRFIHAELMTHRVFSRNSASSRAIPITTVMQLVEADPAMPIHWGADQPGMQARQEVEDVEGAREEWLAAMRSALFHAERMRKKGLHKQIVNRLLEPFQRIKVLVSSTDMANWYALRHHPDAQPEIECLAALMFEAEQSSTPFELHQGEWHLPFIDRKRNDKGELLYYSEGELVSLDSAKRISASCAAQTSYRKNDTSEEKAGLIFQKLVESLPVHASPFEHQAQAFPGRSSNFRNFRQFRKEIANETVKDAA</sequence>
<keyword evidence="1" id="KW-0489">Methyltransferase</keyword>
<dbReference type="Proteomes" id="UP001223802">
    <property type="component" value="Chromosome"/>
</dbReference>
<proteinExistence type="predicted"/>
<dbReference type="InterPro" id="IPR003669">
    <property type="entry name" value="Thymidylate_synthase_ThyX"/>
</dbReference>
<dbReference type="KEGG" id="ope:PU634_10645"/>
<accession>A0AA50KM98</accession>
<dbReference type="GO" id="GO:0050660">
    <property type="term" value="F:flavin adenine dinucleotide binding"/>
    <property type="evidence" value="ECO:0007669"/>
    <property type="project" value="InterPro"/>
</dbReference>
<keyword evidence="2" id="KW-1185">Reference proteome</keyword>
<reference evidence="1 2" key="1">
    <citation type="submission" date="2023-02" db="EMBL/GenBank/DDBJ databases">
        <title>Complete genome sequence of a novel bacterium Oceanimonas sp. NTOU-MSR1 isolated from marine coast sediment.</title>
        <authorList>
            <person name="Yang H.-T."/>
            <person name="Chen Y.-L."/>
            <person name="Ho Y.-N."/>
        </authorList>
    </citation>
    <scope>NUCLEOTIDE SEQUENCE [LARGE SCALE GENOMIC DNA]</scope>
    <source>
        <strain evidence="1 2">NTOU-MSR1</strain>
    </source>
</reference>
<dbReference type="EMBL" id="CP118224">
    <property type="protein sequence ID" value="WMC09575.1"/>
    <property type="molecule type" value="Genomic_DNA"/>
</dbReference>
<dbReference type="Pfam" id="PF02511">
    <property type="entry name" value="Thy1"/>
    <property type="match status" value="1"/>
</dbReference>
<keyword evidence="1" id="KW-0808">Transferase</keyword>
<dbReference type="GO" id="GO:0006231">
    <property type="term" value="P:dTMP biosynthetic process"/>
    <property type="evidence" value="ECO:0007669"/>
    <property type="project" value="InterPro"/>
</dbReference>
<dbReference type="GO" id="GO:0050797">
    <property type="term" value="F:thymidylate synthase (FAD) activity"/>
    <property type="evidence" value="ECO:0007669"/>
    <property type="project" value="UniProtKB-EC"/>
</dbReference>
<dbReference type="SUPFAM" id="SSF69796">
    <property type="entry name" value="Thymidylate synthase-complementing protein Thy1"/>
    <property type="match status" value="1"/>
</dbReference>
<evidence type="ECO:0000313" key="1">
    <source>
        <dbReference type="EMBL" id="WMC09575.1"/>
    </source>
</evidence>
<organism evidence="1 2">
    <name type="scientific">Oceanimonas pelagia</name>
    <dbReference type="NCBI Taxonomy" id="3028314"/>
    <lineage>
        <taxon>Bacteria</taxon>
        <taxon>Pseudomonadati</taxon>
        <taxon>Pseudomonadota</taxon>
        <taxon>Gammaproteobacteria</taxon>
        <taxon>Aeromonadales</taxon>
        <taxon>Aeromonadaceae</taxon>
        <taxon>Oceanimonas</taxon>
    </lineage>
</organism>
<dbReference type="PROSITE" id="PS51331">
    <property type="entry name" value="THYX"/>
    <property type="match status" value="1"/>
</dbReference>
<dbReference type="EC" id="2.1.1.148" evidence="1"/>
<gene>
    <name evidence="1" type="ORF">PU634_10645</name>
</gene>